<name>A0A382QW76_9ZZZZ</name>
<organism evidence="1">
    <name type="scientific">marine metagenome</name>
    <dbReference type="NCBI Taxonomy" id="408172"/>
    <lineage>
        <taxon>unclassified sequences</taxon>
        <taxon>metagenomes</taxon>
        <taxon>ecological metagenomes</taxon>
    </lineage>
</organism>
<dbReference type="EMBL" id="UINC01117056">
    <property type="protein sequence ID" value="SVC89217.1"/>
    <property type="molecule type" value="Genomic_DNA"/>
</dbReference>
<sequence length="22" mass="2633">MYDKKQVISEYVHECETDKMVG</sequence>
<reference evidence="1" key="1">
    <citation type="submission" date="2018-05" db="EMBL/GenBank/DDBJ databases">
        <authorList>
            <person name="Lanie J.A."/>
            <person name="Ng W.-L."/>
            <person name="Kazmierczak K.M."/>
            <person name="Andrzejewski T.M."/>
            <person name="Davidsen T.M."/>
            <person name="Wayne K.J."/>
            <person name="Tettelin H."/>
            <person name="Glass J.I."/>
            <person name="Rusch D."/>
            <person name="Podicherti R."/>
            <person name="Tsui H.-C.T."/>
            <person name="Winkler M.E."/>
        </authorList>
    </citation>
    <scope>NUCLEOTIDE SEQUENCE</scope>
</reference>
<gene>
    <name evidence="1" type="ORF">METZ01_LOCUS342071</name>
</gene>
<protein>
    <submittedName>
        <fullName evidence="1">Uncharacterized protein</fullName>
    </submittedName>
</protein>
<dbReference type="AlphaFoldDB" id="A0A382QW76"/>
<proteinExistence type="predicted"/>
<accession>A0A382QW76</accession>
<evidence type="ECO:0000313" key="1">
    <source>
        <dbReference type="EMBL" id="SVC89217.1"/>
    </source>
</evidence>